<gene>
    <name evidence="8 10" type="primary">purH</name>
    <name evidence="10" type="ORF">JFN90_20240</name>
</gene>
<comment type="caution">
    <text evidence="10">The sequence shown here is derived from an EMBL/GenBank/DDBJ whole genome shotgun (WGS) entry which is preliminary data.</text>
</comment>
<evidence type="ECO:0000256" key="4">
    <source>
        <dbReference type="ARBA" id="ARBA00022679"/>
    </source>
</evidence>
<comment type="similarity">
    <text evidence="3 8">Belongs to the PurH family.</text>
</comment>
<dbReference type="Gene3D" id="3.40.140.20">
    <property type="match status" value="2"/>
</dbReference>
<dbReference type="SUPFAM" id="SSF52335">
    <property type="entry name" value="Methylglyoxal synthase-like"/>
    <property type="match status" value="1"/>
</dbReference>
<organism evidence="10 11">
    <name type="scientific">Geomonas propionica</name>
    <dbReference type="NCBI Taxonomy" id="2798582"/>
    <lineage>
        <taxon>Bacteria</taxon>
        <taxon>Pseudomonadati</taxon>
        <taxon>Thermodesulfobacteriota</taxon>
        <taxon>Desulfuromonadia</taxon>
        <taxon>Geobacterales</taxon>
        <taxon>Geobacteraceae</taxon>
        <taxon>Geomonas</taxon>
    </lineage>
</organism>
<dbReference type="GO" id="GO:0003937">
    <property type="term" value="F:IMP cyclohydrolase activity"/>
    <property type="evidence" value="ECO:0007669"/>
    <property type="project" value="UniProtKB-EC"/>
</dbReference>
<dbReference type="SMART" id="SM00851">
    <property type="entry name" value="MGS"/>
    <property type="match status" value="1"/>
</dbReference>
<dbReference type="Gene3D" id="3.40.50.1380">
    <property type="entry name" value="Methylglyoxal synthase-like domain"/>
    <property type="match status" value="1"/>
</dbReference>
<dbReference type="PROSITE" id="PS51855">
    <property type="entry name" value="MGS"/>
    <property type="match status" value="1"/>
</dbReference>
<dbReference type="Pfam" id="PF01808">
    <property type="entry name" value="AICARFT_IMPCHas"/>
    <property type="match status" value="1"/>
</dbReference>
<dbReference type="RefSeq" id="WP_199396936.1">
    <property type="nucleotide sequence ID" value="NZ_JAEMHK010000019.1"/>
</dbReference>
<comment type="pathway">
    <text evidence="1 8">Purine metabolism; IMP biosynthesis via de novo pathway; IMP from 5-formamido-1-(5-phospho-D-ribosyl)imidazole-4-carboxamide: step 1/1.</text>
</comment>
<evidence type="ECO:0000256" key="8">
    <source>
        <dbReference type="HAMAP-Rule" id="MF_00139"/>
    </source>
</evidence>
<keyword evidence="7 8" id="KW-0511">Multifunctional enzyme</keyword>
<name>A0ABS0YWY2_9BACT</name>
<keyword evidence="11" id="KW-1185">Reference proteome</keyword>
<dbReference type="EMBL" id="JAEMHK010000019">
    <property type="protein sequence ID" value="MBJ6802465.1"/>
    <property type="molecule type" value="Genomic_DNA"/>
</dbReference>
<dbReference type="InterPro" id="IPR002695">
    <property type="entry name" value="PurH-like"/>
</dbReference>
<dbReference type="GO" id="GO:0004643">
    <property type="term" value="F:phosphoribosylaminoimidazolecarboxamide formyltransferase activity"/>
    <property type="evidence" value="ECO:0007669"/>
    <property type="project" value="UniProtKB-EC"/>
</dbReference>
<evidence type="ECO:0000256" key="2">
    <source>
        <dbReference type="ARBA" id="ARBA00004954"/>
    </source>
</evidence>
<dbReference type="InterPro" id="IPR036914">
    <property type="entry name" value="MGS-like_dom_sf"/>
</dbReference>
<keyword evidence="5 8" id="KW-0658">Purine biosynthesis</keyword>
<keyword evidence="4 8" id="KW-0808">Transferase</keyword>
<dbReference type="SMART" id="SM00798">
    <property type="entry name" value="AICARFT_IMPCHas"/>
    <property type="match status" value="1"/>
</dbReference>
<accession>A0ABS0YWY2</accession>
<dbReference type="EC" id="3.5.4.10" evidence="8"/>
<evidence type="ECO:0000259" key="9">
    <source>
        <dbReference type="PROSITE" id="PS51855"/>
    </source>
</evidence>
<keyword evidence="6 8" id="KW-0378">Hydrolase</keyword>
<dbReference type="PANTHER" id="PTHR11692:SF0">
    <property type="entry name" value="BIFUNCTIONAL PURINE BIOSYNTHESIS PROTEIN ATIC"/>
    <property type="match status" value="1"/>
</dbReference>
<evidence type="ECO:0000313" key="10">
    <source>
        <dbReference type="EMBL" id="MBJ6802465.1"/>
    </source>
</evidence>
<evidence type="ECO:0000256" key="3">
    <source>
        <dbReference type="ARBA" id="ARBA00007667"/>
    </source>
</evidence>
<dbReference type="NCBIfam" id="TIGR00355">
    <property type="entry name" value="purH"/>
    <property type="match status" value="1"/>
</dbReference>
<evidence type="ECO:0000256" key="1">
    <source>
        <dbReference type="ARBA" id="ARBA00004844"/>
    </source>
</evidence>
<dbReference type="Pfam" id="PF02142">
    <property type="entry name" value="MGS"/>
    <property type="match status" value="1"/>
</dbReference>
<dbReference type="NCBIfam" id="NF002049">
    <property type="entry name" value="PRK00881.1"/>
    <property type="match status" value="1"/>
</dbReference>
<dbReference type="InterPro" id="IPR011607">
    <property type="entry name" value="MGS-like_dom"/>
</dbReference>
<reference evidence="10 11" key="1">
    <citation type="submission" date="2020-12" db="EMBL/GenBank/DDBJ databases">
        <title>Geomonas sp. Red259, isolated from paddy soil.</title>
        <authorList>
            <person name="Xu Z."/>
            <person name="Zhang Z."/>
            <person name="Masuda Y."/>
            <person name="Itoh H."/>
            <person name="Senoo K."/>
        </authorList>
    </citation>
    <scope>NUCLEOTIDE SEQUENCE [LARGE SCALE GENOMIC DNA]</scope>
    <source>
        <strain evidence="10 11">Red259</strain>
    </source>
</reference>
<sequence length="520" mass="56130">MAKIGRALVSVSEKTGVVEFSRALAGYGVEILSTGGTAKLLREAGIPVKDVSEFTGFPEMLDGRVKTLHPKVHGGILGMRENPAHVAKMQEHGIEPIDMVVVNLYPFEATVAKEDCTMEDAIENIDIGGPTMLRSAAKNNRDVTVIVDHADYQLVLDEMKASAGSVSRETNFRLAVKVYQHTAAYDGAISNWLGARTGEGVAPYPDTLTLQYKLAQGMRYGENPHQSGAFYVEKGAKEASISTARQIQGKELSYNNIGDTDAALECVKQFDQPACVIVKHANPCGVAVAGNVMEAYDLAYKTDPESAFGGIIAFNRELDETTARAIVERQFVEVIIAPKVTEAASEIVAAKKNVRLMECGFWPEQPAARCDYKRVNGGMLVQDADLDLFAELKVVTKRAPTDQEMEDLLFTWRVAKFVKSNAIVYGRSNATVGVGAGQMSRVNSARIAAIKAEHAGIPVQGAVMASDAFFPFRDGLDNAASVGVTAVIQPGGSMRDAEVIAAADEHNIAMVFTGMRHFRH</sequence>
<protein>
    <recommendedName>
        <fullName evidence="8">Bifunctional purine biosynthesis protein PurH</fullName>
    </recommendedName>
    <domain>
        <recommendedName>
            <fullName evidence="8">Phosphoribosylaminoimidazolecarboxamide formyltransferase</fullName>
            <ecNumber evidence="8">2.1.2.3</ecNumber>
        </recommendedName>
        <alternativeName>
            <fullName evidence="8">AICAR transformylase</fullName>
        </alternativeName>
    </domain>
    <domain>
        <recommendedName>
            <fullName evidence="8">IMP cyclohydrolase</fullName>
            <ecNumber evidence="8">3.5.4.10</ecNumber>
        </recommendedName>
        <alternativeName>
            <fullName evidence="8">ATIC</fullName>
        </alternativeName>
        <alternativeName>
            <fullName evidence="8">IMP synthase</fullName>
        </alternativeName>
        <alternativeName>
            <fullName evidence="8">Inosinicase</fullName>
        </alternativeName>
    </domain>
</protein>
<dbReference type="InterPro" id="IPR016193">
    <property type="entry name" value="Cytidine_deaminase-like"/>
</dbReference>
<comment type="pathway">
    <text evidence="2 8">Purine metabolism; IMP biosynthesis via de novo pathway; 5-formamido-1-(5-phospho-D-ribosyl)imidazole-4-carboxamide from 5-amino-1-(5-phospho-D-ribosyl)imidazole-4-carboxamide (10-formyl THF route): step 1/1.</text>
</comment>
<comment type="catalytic activity">
    <reaction evidence="8">
        <text>IMP + H2O = 5-formamido-1-(5-phospho-D-ribosyl)imidazole-4-carboxamide</text>
        <dbReference type="Rhea" id="RHEA:18445"/>
        <dbReference type="ChEBI" id="CHEBI:15377"/>
        <dbReference type="ChEBI" id="CHEBI:58053"/>
        <dbReference type="ChEBI" id="CHEBI:58467"/>
        <dbReference type="EC" id="3.5.4.10"/>
    </reaction>
</comment>
<evidence type="ECO:0000256" key="7">
    <source>
        <dbReference type="ARBA" id="ARBA00023268"/>
    </source>
</evidence>
<dbReference type="EC" id="2.1.2.3" evidence="8"/>
<proteinExistence type="inferred from homology"/>
<evidence type="ECO:0000256" key="5">
    <source>
        <dbReference type="ARBA" id="ARBA00022755"/>
    </source>
</evidence>
<feature type="domain" description="MGS-like" evidence="9">
    <location>
        <begin position="1"/>
        <end position="147"/>
    </location>
</feature>
<comment type="catalytic activity">
    <reaction evidence="8">
        <text>(6R)-10-formyltetrahydrofolate + 5-amino-1-(5-phospho-beta-D-ribosyl)imidazole-4-carboxamide = 5-formamido-1-(5-phospho-D-ribosyl)imidazole-4-carboxamide + (6S)-5,6,7,8-tetrahydrofolate</text>
        <dbReference type="Rhea" id="RHEA:22192"/>
        <dbReference type="ChEBI" id="CHEBI:57453"/>
        <dbReference type="ChEBI" id="CHEBI:58467"/>
        <dbReference type="ChEBI" id="CHEBI:58475"/>
        <dbReference type="ChEBI" id="CHEBI:195366"/>
        <dbReference type="EC" id="2.1.2.3"/>
    </reaction>
</comment>
<dbReference type="SUPFAM" id="SSF53927">
    <property type="entry name" value="Cytidine deaminase-like"/>
    <property type="match status" value="1"/>
</dbReference>
<evidence type="ECO:0000313" key="11">
    <source>
        <dbReference type="Proteomes" id="UP000641025"/>
    </source>
</evidence>
<dbReference type="CDD" id="cd01421">
    <property type="entry name" value="IMPCH"/>
    <property type="match status" value="1"/>
</dbReference>
<dbReference type="Proteomes" id="UP000641025">
    <property type="component" value="Unassembled WGS sequence"/>
</dbReference>
<dbReference type="InterPro" id="IPR024051">
    <property type="entry name" value="AICAR_Tfase_dup_dom_sf"/>
</dbReference>
<evidence type="ECO:0000256" key="6">
    <source>
        <dbReference type="ARBA" id="ARBA00022801"/>
    </source>
</evidence>
<dbReference type="HAMAP" id="MF_00139">
    <property type="entry name" value="PurH"/>
    <property type="match status" value="1"/>
</dbReference>
<dbReference type="PANTHER" id="PTHR11692">
    <property type="entry name" value="BIFUNCTIONAL PURINE BIOSYNTHESIS PROTEIN PURH"/>
    <property type="match status" value="1"/>
</dbReference>
<dbReference type="PIRSF" id="PIRSF000414">
    <property type="entry name" value="AICARFT_IMPCHas"/>
    <property type="match status" value="1"/>
</dbReference>
<comment type="domain">
    <text evidence="8">The IMP cyclohydrolase activity resides in the N-terminal region.</text>
</comment>